<feature type="compositionally biased region" description="Low complexity" evidence="1">
    <location>
        <begin position="8"/>
        <end position="18"/>
    </location>
</feature>
<dbReference type="Proteomes" id="UP000236333">
    <property type="component" value="Unassembled WGS sequence"/>
</dbReference>
<dbReference type="SUPFAM" id="SSF55961">
    <property type="entry name" value="Bet v1-like"/>
    <property type="match status" value="1"/>
</dbReference>
<accession>A0A2J8A7Z5</accession>
<dbReference type="PANTHER" id="PTHR34060">
    <property type="entry name" value="POLYKETIDE CYCLASE / DEHYDRASE AND LIPID TRANSPORT PROTEIN"/>
    <property type="match status" value="1"/>
</dbReference>
<reference evidence="3 4" key="1">
    <citation type="journal article" date="2017" name="Mol. Biol. Evol.">
        <title>The 4-celled Tetrabaena socialis nuclear genome reveals the essential components for genetic control of cell number at the origin of multicellularity in the volvocine lineage.</title>
        <authorList>
            <person name="Featherston J."/>
            <person name="Arakaki Y."/>
            <person name="Hanschen E.R."/>
            <person name="Ferris P.J."/>
            <person name="Michod R.E."/>
            <person name="Olson B.J.S.C."/>
            <person name="Nozaki H."/>
            <person name="Durand P.M."/>
        </authorList>
    </citation>
    <scope>NUCLEOTIDE SEQUENCE [LARGE SCALE GENOMIC DNA]</scope>
    <source>
        <strain evidence="3 4">NIES-571</strain>
    </source>
</reference>
<sequence>MTALGTHRGCSAGAGARARGSRVRGDVRARATTASGVRIDVENTSWNSRRIFASVAVAAPKAFVWSALTDYDNLARFIPSLVENRCVERSGDSAVLYQAVSRYAQSQFERQEQQLQLQGNAQ</sequence>
<name>A0A2J8A7Z5_9CHLO</name>
<gene>
    <name evidence="3" type="ORF">TSOC_004816</name>
</gene>
<feature type="region of interest" description="Disordered" evidence="1">
    <location>
        <begin position="1"/>
        <end position="27"/>
    </location>
</feature>
<keyword evidence="4" id="KW-1185">Reference proteome</keyword>
<evidence type="ECO:0000313" key="3">
    <source>
        <dbReference type="EMBL" id="PNH08610.1"/>
    </source>
</evidence>
<organism evidence="3 4">
    <name type="scientific">Tetrabaena socialis</name>
    <dbReference type="NCBI Taxonomy" id="47790"/>
    <lineage>
        <taxon>Eukaryota</taxon>
        <taxon>Viridiplantae</taxon>
        <taxon>Chlorophyta</taxon>
        <taxon>core chlorophytes</taxon>
        <taxon>Chlorophyceae</taxon>
        <taxon>CS clade</taxon>
        <taxon>Chlamydomonadales</taxon>
        <taxon>Tetrabaenaceae</taxon>
        <taxon>Tetrabaena</taxon>
    </lineage>
</organism>
<protein>
    <recommendedName>
        <fullName evidence="2">Coenzyme Q-binding protein COQ10 START domain-containing protein</fullName>
    </recommendedName>
</protein>
<dbReference type="Pfam" id="PF03364">
    <property type="entry name" value="Polyketide_cyc"/>
    <property type="match status" value="1"/>
</dbReference>
<dbReference type="EMBL" id="PGGS01000122">
    <property type="protein sequence ID" value="PNH08610.1"/>
    <property type="molecule type" value="Genomic_DNA"/>
</dbReference>
<dbReference type="PANTHER" id="PTHR34060:SF1">
    <property type="entry name" value="POLYKETIDE CYCLASE _ DEHYDRASE AND LIPID TRANSPORT PROTEIN"/>
    <property type="match status" value="1"/>
</dbReference>
<comment type="caution">
    <text evidence="3">The sequence shown here is derived from an EMBL/GenBank/DDBJ whole genome shotgun (WGS) entry which is preliminary data.</text>
</comment>
<dbReference type="InterPro" id="IPR005031">
    <property type="entry name" value="COQ10_START"/>
</dbReference>
<evidence type="ECO:0000313" key="4">
    <source>
        <dbReference type="Proteomes" id="UP000236333"/>
    </source>
</evidence>
<dbReference type="InterPro" id="IPR023393">
    <property type="entry name" value="START-like_dom_sf"/>
</dbReference>
<evidence type="ECO:0000259" key="2">
    <source>
        <dbReference type="Pfam" id="PF03364"/>
    </source>
</evidence>
<dbReference type="Gene3D" id="3.30.530.20">
    <property type="match status" value="1"/>
</dbReference>
<evidence type="ECO:0000256" key="1">
    <source>
        <dbReference type="SAM" id="MobiDB-lite"/>
    </source>
</evidence>
<proteinExistence type="predicted"/>
<dbReference type="AlphaFoldDB" id="A0A2J8A7Z5"/>
<dbReference type="OrthoDB" id="5732at2759"/>
<feature type="domain" description="Coenzyme Q-binding protein COQ10 START" evidence="2">
    <location>
        <begin position="57"/>
        <end position="103"/>
    </location>
</feature>